<dbReference type="Gene3D" id="1.10.10.60">
    <property type="entry name" value="Homeodomain-like"/>
    <property type="match status" value="1"/>
</dbReference>
<evidence type="ECO:0000259" key="1">
    <source>
        <dbReference type="Pfam" id="PF13936"/>
    </source>
</evidence>
<comment type="caution">
    <text evidence="2">The sequence shown here is derived from an EMBL/GenBank/DDBJ whole genome shotgun (WGS) entry which is preliminary data.</text>
</comment>
<evidence type="ECO:0000313" key="2">
    <source>
        <dbReference type="EMBL" id="TQO19847.1"/>
    </source>
</evidence>
<organism evidence="2 3">
    <name type="scientific">Rhodoglobus vestalii</name>
    <dbReference type="NCBI Taxonomy" id="193384"/>
    <lineage>
        <taxon>Bacteria</taxon>
        <taxon>Bacillati</taxon>
        <taxon>Actinomycetota</taxon>
        <taxon>Actinomycetes</taxon>
        <taxon>Micrococcales</taxon>
        <taxon>Microbacteriaceae</taxon>
        <taxon>Rhodoglobus</taxon>
    </lineage>
</organism>
<dbReference type="EMBL" id="VFRA01000001">
    <property type="protein sequence ID" value="TQO19847.1"/>
    <property type="molecule type" value="Genomic_DNA"/>
</dbReference>
<dbReference type="InterPro" id="IPR025246">
    <property type="entry name" value="IS30-like_HTH"/>
</dbReference>
<dbReference type="GO" id="GO:0032196">
    <property type="term" value="P:transposition"/>
    <property type="evidence" value="ECO:0007669"/>
    <property type="project" value="TreeGrafter"/>
</dbReference>
<proteinExistence type="predicted"/>
<dbReference type="OrthoDB" id="9803231at2"/>
<dbReference type="AlphaFoldDB" id="A0A8H2K874"/>
<dbReference type="InterPro" id="IPR051917">
    <property type="entry name" value="Transposase-Integrase"/>
</dbReference>
<dbReference type="Proteomes" id="UP000316560">
    <property type="component" value="Unassembled WGS sequence"/>
</dbReference>
<dbReference type="PANTHER" id="PTHR10948">
    <property type="entry name" value="TRANSPOSASE"/>
    <property type="match status" value="1"/>
</dbReference>
<sequence length="134" mass="15234">MLIDVTRRYSERMLGDVVHRLWDLKQTGLAGDAIGLKIGWSTAAVHAHIREYGGVRPRWGHQLQGRSLSMSERERILELKGQHGVREIARRLGRSPSTISRELRRDCGVNGYRATRAHALAFELARRPKGSRDN</sequence>
<evidence type="ECO:0000313" key="3">
    <source>
        <dbReference type="Proteomes" id="UP000316560"/>
    </source>
</evidence>
<keyword evidence="3" id="KW-1185">Reference proteome</keyword>
<dbReference type="RefSeq" id="WP_141990279.1">
    <property type="nucleotide sequence ID" value="NZ_VFRA01000001.1"/>
</dbReference>
<name>A0A8H2K874_9MICO</name>
<dbReference type="Pfam" id="PF13936">
    <property type="entry name" value="HTH_38"/>
    <property type="match status" value="1"/>
</dbReference>
<gene>
    <name evidence="2" type="ORF">FB472_1435</name>
</gene>
<accession>A0A8H2K874</accession>
<reference evidence="2 3" key="1">
    <citation type="submission" date="2019-06" db="EMBL/GenBank/DDBJ databases">
        <title>Sequencing the genomes of 1000 actinobacteria strains.</title>
        <authorList>
            <person name="Klenk H.-P."/>
        </authorList>
    </citation>
    <scope>NUCLEOTIDE SEQUENCE [LARGE SCALE GENOMIC DNA]</scope>
    <source>
        <strain evidence="2 3">DSM 21947</strain>
    </source>
</reference>
<dbReference type="GO" id="GO:0005829">
    <property type="term" value="C:cytosol"/>
    <property type="evidence" value="ECO:0007669"/>
    <property type="project" value="TreeGrafter"/>
</dbReference>
<dbReference type="PANTHER" id="PTHR10948:SF23">
    <property type="entry name" value="TRANSPOSASE INSI FOR INSERTION SEQUENCE ELEMENT IS30A-RELATED"/>
    <property type="match status" value="1"/>
</dbReference>
<dbReference type="GO" id="GO:0004803">
    <property type="term" value="F:transposase activity"/>
    <property type="evidence" value="ECO:0007669"/>
    <property type="project" value="TreeGrafter"/>
</dbReference>
<protein>
    <submittedName>
        <fullName evidence="2">Helix-turn-helix protein</fullName>
    </submittedName>
</protein>
<feature type="domain" description="Transposase IS30-like HTH" evidence="1">
    <location>
        <begin position="65"/>
        <end position="105"/>
    </location>
</feature>